<dbReference type="InterPro" id="IPR006593">
    <property type="entry name" value="Cyt_b561/ferric_Rdtase_TM"/>
</dbReference>
<feature type="transmembrane region" description="Helical" evidence="8">
    <location>
        <begin position="314"/>
        <end position="334"/>
    </location>
</feature>
<evidence type="ECO:0000256" key="8">
    <source>
        <dbReference type="SAM" id="Phobius"/>
    </source>
</evidence>
<comment type="caution">
    <text evidence="12">The sequence shown here is derived from an EMBL/GenBank/DDBJ whole genome shotgun (WGS) entry which is preliminary data.</text>
</comment>
<evidence type="ECO:0008006" key="14">
    <source>
        <dbReference type="Google" id="ProtNLM"/>
    </source>
</evidence>
<evidence type="ECO:0000256" key="1">
    <source>
        <dbReference type="ARBA" id="ARBA00004370"/>
    </source>
</evidence>
<evidence type="ECO:0000256" key="3">
    <source>
        <dbReference type="ARBA" id="ARBA00022692"/>
    </source>
</evidence>
<accession>A0ABR1BQQ0</accession>
<name>A0ABR1BQQ0_NECAM</name>
<feature type="domain" description="Cytochrome b561" evidence="11">
    <location>
        <begin position="227"/>
        <end position="449"/>
    </location>
</feature>
<evidence type="ECO:0000256" key="4">
    <source>
        <dbReference type="ARBA" id="ARBA00022729"/>
    </source>
</evidence>
<dbReference type="PROSITE" id="PS50836">
    <property type="entry name" value="DOMON"/>
    <property type="match status" value="1"/>
</dbReference>
<evidence type="ECO:0000259" key="10">
    <source>
        <dbReference type="PROSITE" id="PS50836"/>
    </source>
</evidence>
<dbReference type="EMBL" id="JAVFWL010000001">
    <property type="protein sequence ID" value="KAK6728732.1"/>
    <property type="molecule type" value="Genomic_DNA"/>
</dbReference>
<dbReference type="CDD" id="cd08760">
    <property type="entry name" value="Cyt_b561_FRRS1_like"/>
    <property type="match status" value="1"/>
</dbReference>
<feature type="chain" id="PRO_5045163493" description="Cytochrome b561 domain-containing protein" evidence="9">
    <location>
        <begin position="18"/>
        <end position="516"/>
    </location>
</feature>
<keyword evidence="3 8" id="KW-0812">Transmembrane</keyword>
<feature type="domain" description="DOMON" evidence="10">
    <location>
        <begin position="41"/>
        <end position="169"/>
    </location>
</feature>
<keyword evidence="6 8" id="KW-1133">Transmembrane helix</keyword>
<evidence type="ECO:0000256" key="6">
    <source>
        <dbReference type="ARBA" id="ARBA00022989"/>
    </source>
</evidence>
<reference evidence="12 13" key="1">
    <citation type="submission" date="2023-08" db="EMBL/GenBank/DDBJ databases">
        <title>A Necator americanus chromosomal reference genome.</title>
        <authorList>
            <person name="Ilik V."/>
            <person name="Petrzelkova K.J."/>
            <person name="Pardy F."/>
            <person name="Fuh T."/>
            <person name="Niatou-Singa F.S."/>
            <person name="Gouil Q."/>
            <person name="Baker L."/>
            <person name="Ritchie M.E."/>
            <person name="Jex A.R."/>
            <person name="Gazzola D."/>
            <person name="Li H."/>
            <person name="Toshio Fujiwara R."/>
            <person name="Zhan B."/>
            <person name="Aroian R.V."/>
            <person name="Pafco B."/>
            <person name="Schwarz E.M."/>
        </authorList>
    </citation>
    <scope>NUCLEOTIDE SEQUENCE [LARGE SCALE GENOMIC DNA]</scope>
    <source>
        <strain evidence="12 13">Aroian</strain>
        <tissue evidence="12">Whole animal</tissue>
    </source>
</reference>
<feature type="transmembrane region" description="Helical" evidence="8">
    <location>
        <begin position="396"/>
        <end position="416"/>
    </location>
</feature>
<dbReference type="SMART" id="SM00664">
    <property type="entry name" value="DoH"/>
    <property type="match status" value="1"/>
</dbReference>
<dbReference type="PANTHER" id="PTHR23130">
    <property type="entry name" value="CYTOCHROME B561 AND DOMON DOMAIN-CONTAINING PROTEIN"/>
    <property type="match status" value="1"/>
</dbReference>
<dbReference type="PANTHER" id="PTHR23130:SF171">
    <property type="entry name" value="OS01G0895300 PROTEIN"/>
    <property type="match status" value="1"/>
</dbReference>
<evidence type="ECO:0000259" key="11">
    <source>
        <dbReference type="PROSITE" id="PS50939"/>
    </source>
</evidence>
<feature type="transmembrane region" description="Helical" evidence="8">
    <location>
        <begin position="354"/>
        <end position="376"/>
    </location>
</feature>
<proteinExistence type="predicted"/>
<evidence type="ECO:0000256" key="5">
    <source>
        <dbReference type="ARBA" id="ARBA00022982"/>
    </source>
</evidence>
<dbReference type="PROSITE" id="PS50939">
    <property type="entry name" value="CYTOCHROME_B561"/>
    <property type="match status" value="1"/>
</dbReference>
<protein>
    <recommendedName>
        <fullName evidence="14">Cytochrome b561 domain-containing protein</fullName>
    </recommendedName>
</protein>
<feature type="transmembrane region" description="Helical" evidence="8">
    <location>
        <begin position="489"/>
        <end position="514"/>
    </location>
</feature>
<dbReference type="Pfam" id="PF03188">
    <property type="entry name" value="Cytochrom_B561"/>
    <property type="match status" value="1"/>
</dbReference>
<gene>
    <name evidence="12" type="primary">Necator_chrI.g2153</name>
    <name evidence="12" type="ORF">RB195_006026</name>
</gene>
<feature type="signal peptide" evidence="9">
    <location>
        <begin position="1"/>
        <end position="17"/>
    </location>
</feature>
<sequence>MNLSVLVLFLVFPLVNGHFDNSTCGKQKKCIFVPPGCENRNDCRQLFSYSASEDGWVDMEMFSTNDVHSNNYVAVGFSEDDHMGDDPVTGCVFPDGGEPTVHFSYNVGKSNSPPESNDDKAAEEKNLKLVHAHKGEDGMYCHFRQKSTTGENKFAPDLNKKYVIFLARGKADNPRSLGIHGLEFNSPDYPYISEKMINVAEVRKRDVQAEGHIRFHESLKKVVVHDFFAVLGDPKLPTNASDPALQPKKAEDAAPVSSMSRETKFWLIRVHGMLMIFAWLVLVVSAILSARYLRDHFPSSSPCGLKWWFHIHRTLNIVALPFILLSTLLIFIAKEWTWEGPSVNNSASANFSPGSVHSLLGTIAILVAIIQPLLALMRCQPDTGARPIFNWTHRSLGVLGIVFAVVAIMIAANSFVSLWSDASWGFLVMIFYVLVAVLSIALFEVLSYLKSKAPSKTAAMEMRNRTSHRYDDAGKVVSSPPRIVNKKPLYGVAALYLVFLLFSLCVAALLIVMLSV</sequence>
<dbReference type="InterPro" id="IPR005018">
    <property type="entry name" value="DOMON_domain"/>
</dbReference>
<evidence type="ECO:0000313" key="12">
    <source>
        <dbReference type="EMBL" id="KAK6728732.1"/>
    </source>
</evidence>
<evidence type="ECO:0000313" key="13">
    <source>
        <dbReference type="Proteomes" id="UP001303046"/>
    </source>
</evidence>
<dbReference type="SMART" id="SM00665">
    <property type="entry name" value="B561"/>
    <property type="match status" value="1"/>
</dbReference>
<dbReference type="Gene3D" id="1.20.120.1770">
    <property type="match status" value="1"/>
</dbReference>
<feature type="transmembrane region" description="Helical" evidence="8">
    <location>
        <begin position="266"/>
        <end position="293"/>
    </location>
</feature>
<dbReference type="Proteomes" id="UP001303046">
    <property type="component" value="Unassembled WGS sequence"/>
</dbReference>
<evidence type="ECO:0000256" key="7">
    <source>
        <dbReference type="ARBA" id="ARBA00023136"/>
    </source>
</evidence>
<keyword evidence="13" id="KW-1185">Reference proteome</keyword>
<evidence type="ECO:0000256" key="9">
    <source>
        <dbReference type="SAM" id="SignalP"/>
    </source>
</evidence>
<evidence type="ECO:0000256" key="2">
    <source>
        <dbReference type="ARBA" id="ARBA00022448"/>
    </source>
</evidence>
<dbReference type="Pfam" id="PF03351">
    <property type="entry name" value="DOMON"/>
    <property type="match status" value="1"/>
</dbReference>
<keyword evidence="7 8" id="KW-0472">Membrane</keyword>
<keyword evidence="4 9" id="KW-0732">Signal</keyword>
<comment type="subcellular location">
    <subcellularLocation>
        <location evidence="1">Membrane</location>
    </subcellularLocation>
</comment>
<keyword evidence="2" id="KW-0813">Transport</keyword>
<organism evidence="12 13">
    <name type="scientific">Necator americanus</name>
    <name type="common">Human hookworm</name>
    <dbReference type="NCBI Taxonomy" id="51031"/>
    <lineage>
        <taxon>Eukaryota</taxon>
        <taxon>Metazoa</taxon>
        <taxon>Ecdysozoa</taxon>
        <taxon>Nematoda</taxon>
        <taxon>Chromadorea</taxon>
        <taxon>Rhabditida</taxon>
        <taxon>Rhabditina</taxon>
        <taxon>Rhabditomorpha</taxon>
        <taxon>Strongyloidea</taxon>
        <taxon>Ancylostomatidae</taxon>
        <taxon>Bunostominae</taxon>
        <taxon>Necator</taxon>
    </lineage>
</organism>
<keyword evidence="5" id="KW-0249">Electron transport</keyword>
<dbReference type="CDD" id="cd09628">
    <property type="entry name" value="DOMON_SDR_2_like"/>
    <property type="match status" value="1"/>
</dbReference>
<feature type="transmembrane region" description="Helical" evidence="8">
    <location>
        <begin position="422"/>
        <end position="446"/>
    </location>
</feature>